<dbReference type="EMBL" id="JANBVO010000246">
    <property type="protein sequence ID" value="KAJ9129295.1"/>
    <property type="molecule type" value="Genomic_DNA"/>
</dbReference>
<sequence length="329" mass="37078">NRLWRSWKAQQCHEVTVRPLPQDSFPGTIVETADYVYYRLLLPFADVVCFFADDLGGIDRVVCRLAAWLDKGPASATEVRPWLLVVVGDGAEEELLASFWDLVSAETSIDVRDRFRGVRVVSLSAQRRGVGRRQRHAKGPWDGVRDEVLRASDLTQRARRGSSSLFSARHLAAFLQHAAENVPDTLRAPFDFIRASRVWNPVAPDLEMHLANFLRGFRSPEAIKDVAVPVVASSLILDQYPPGMHPFEPRHVFGVLYREACCRAASALCDQGSSRLILPSGFVRRVESEMAKQFRAYLLGKSSADLHRQVLARFRNEWTSLHSDDTCFC</sequence>
<organism evidence="1 2">
    <name type="scientific">Pleurostoma richardsiae</name>
    <dbReference type="NCBI Taxonomy" id="41990"/>
    <lineage>
        <taxon>Eukaryota</taxon>
        <taxon>Fungi</taxon>
        <taxon>Dikarya</taxon>
        <taxon>Ascomycota</taxon>
        <taxon>Pezizomycotina</taxon>
        <taxon>Sordariomycetes</taxon>
        <taxon>Sordariomycetidae</taxon>
        <taxon>Calosphaeriales</taxon>
        <taxon>Pleurostomataceae</taxon>
        <taxon>Pleurostoma</taxon>
    </lineage>
</organism>
<dbReference type="AlphaFoldDB" id="A0AA38R8G3"/>
<evidence type="ECO:0000313" key="2">
    <source>
        <dbReference type="Proteomes" id="UP001174694"/>
    </source>
</evidence>
<keyword evidence="2" id="KW-1185">Reference proteome</keyword>
<feature type="non-terminal residue" evidence="1">
    <location>
        <position position="1"/>
    </location>
</feature>
<feature type="non-terminal residue" evidence="1">
    <location>
        <position position="329"/>
    </location>
</feature>
<reference evidence="1" key="1">
    <citation type="submission" date="2022-07" db="EMBL/GenBank/DDBJ databases">
        <title>Fungi with potential for degradation of polypropylene.</title>
        <authorList>
            <person name="Gostincar C."/>
        </authorList>
    </citation>
    <scope>NUCLEOTIDE SEQUENCE</scope>
    <source>
        <strain evidence="1">EXF-13308</strain>
    </source>
</reference>
<dbReference type="Proteomes" id="UP001174694">
    <property type="component" value="Unassembled WGS sequence"/>
</dbReference>
<comment type="caution">
    <text evidence="1">The sequence shown here is derived from an EMBL/GenBank/DDBJ whole genome shotgun (WGS) entry which is preliminary data.</text>
</comment>
<protein>
    <submittedName>
        <fullName evidence="1">Uncharacterized protein</fullName>
    </submittedName>
</protein>
<evidence type="ECO:0000313" key="1">
    <source>
        <dbReference type="EMBL" id="KAJ9129295.1"/>
    </source>
</evidence>
<name>A0AA38R8G3_9PEZI</name>
<proteinExistence type="predicted"/>
<accession>A0AA38R8G3</accession>
<gene>
    <name evidence="1" type="ORF">NKR23_g12567</name>
</gene>